<comment type="caution">
    <text evidence="1">The sequence shown here is derived from an EMBL/GenBank/DDBJ whole genome shotgun (WGS) entry which is preliminary data.</text>
</comment>
<proteinExistence type="predicted"/>
<dbReference type="EMBL" id="JAICBX010000003">
    <property type="protein sequence ID" value="MBW8638964.1"/>
    <property type="molecule type" value="Genomic_DNA"/>
</dbReference>
<sequence>MSTPLLVTEITHCRRELLENFKPGEPADEAELKRLAEVLRLIADMATRIDREIALHRELMDETHARKVAAALGALHEQPETMQ</sequence>
<dbReference type="AlphaFoldDB" id="A0AAE3D1L1"/>
<gene>
    <name evidence="1" type="ORF">K1W69_17340</name>
</gene>
<evidence type="ECO:0000313" key="2">
    <source>
        <dbReference type="Proteomes" id="UP001196509"/>
    </source>
</evidence>
<dbReference type="Proteomes" id="UP001196509">
    <property type="component" value="Unassembled WGS sequence"/>
</dbReference>
<evidence type="ECO:0000313" key="1">
    <source>
        <dbReference type="EMBL" id="MBW8638964.1"/>
    </source>
</evidence>
<dbReference type="RefSeq" id="WP_220229681.1">
    <property type="nucleotide sequence ID" value="NZ_JAICBX010000003.1"/>
</dbReference>
<keyword evidence="2" id="KW-1185">Reference proteome</keyword>
<accession>A0AAE3D1L1</accession>
<protein>
    <submittedName>
        <fullName evidence="1">Uncharacterized protein</fullName>
    </submittedName>
</protein>
<organism evidence="1 2">
    <name type="scientific">Flavimaribacter sediminis</name>
    <dbReference type="NCBI Taxonomy" id="2865987"/>
    <lineage>
        <taxon>Bacteria</taxon>
        <taxon>Pseudomonadati</taxon>
        <taxon>Pseudomonadota</taxon>
        <taxon>Alphaproteobacteria</taxon>
        <taxon>Hyphomicrobiales</taxon>
        <taxon>Rhizobiaceae</taxon>
        <taxon>Flavimaribacter</taxon>
    </lineage>
</organism>
<name>A0AAE3D1L1_9HYPH</name>
<reference evidence="1" key="1">
    <citation type="submission" date="2021-08" db="EMBL/GenBank/DDBJ databases">
        <title>Hoeflea bacterium WL0058 sp. nov., isolated from the sediment.</title>
        <authorList>
            <person name="Wang L."/>
            <person name="Zhang D."/>
        </authorList>
    </citation>
    <scope>NUCLEOTIDE SEQUENCE</scope>
    <source>
        <strain evidence="1">WL0058</strain>
    </source>
</reference>